<feature type="chain" id="PRO_5034885113" evidence="3">
    <location>
        <begin position="19"/>
        <end position="812"/>
    </location>
</feature>
<dbReference type="Pfam" id="PF00100">
    <property type="entry name" value="Zona_pellucida"/>
    <property type="match status" value="1"/>
</dbReference>
<evidence type="ECO:0000313" key="5">
    <source>
        <dbReference type="Proteomes" id="UP000694845"/>
    </source>
</evidence>
<dbReference type="PANTHER" id="PTHR14002:SF43">
    <property type="entry name" value="DELTA-LIKE PROTEIN"/>
    <property type="match status" value="1"/>
</dbReference>
<evidence type="ECO:0000256" key="1">
    <source>
        <dbReference type="ARBA" id="ARBA00022729"/>
    </source>
</evidence>
<evidence type="ECO:0000256" key="3">
    <source>
        <dbReference type="SAM" id="SignalP"/>
    </source>
</evidence>
<dbReference type="AlphaFoldDB" id="A0A8B7XFQ0"/>
<feature type="domain" description="ZP" evidence="4">
    <location>
        <begin position="525"/>
        <end position="786"/>
    </location>
</feature>
<sequence length="812" mass="91435">MFTCVWLAILLVVGSVLNHPPWLNASAARLGYYEGGTVFWEARNPDNPREITIDFEFNFDSRKHSSTHYQCTEDDIATQKKLRTGGQFRVGDAQPLWADYYCTHLDRRRHAATGVYRMTYTLPSNEATAEISYTECCWIPGIVNNGRDIGNGKGWNLASTININHKDGVSINSPPQGKTFAKYSIMSGCTYSIHIPHDDANNDIVKCRWTSRRKGECNPNALDICGTPYFDEERIKPVASLDKGSCELSFGEVETIPAGTYAFMVMLEDFAPGRSRKPMSKTPVHFLMNVFDYEGECRQPILHVPRICFAHVLGEEFQIKMVATATAPYHRITSIDVQGYPTDTPRRVPGTSADYEITFRFTPTELKTYTICAMASEDQRFISTQSCFTVKVMRTEPAVLGVDRANSIPAKGSQEAEAVVPKWAIKFKRNIQKGVFSPAYVTLRDSNDVVVWRVDATGPNVEVVNGDTLTFPNSHHVFLEYEAEYTISLDEGVVQSNDRKCSVKSKPAEWSFVTKLPAPALNEPECSISSMRFYIPKALVDLGGHGPEIMHLRDPQCTGANYNETHYVFWTSYDLCGTTFERNGTDYTYGNTVYIPDEPYRPVGTEVTRAPHEEIRFTCSIPAKTIKTLPYNPSPGITGYQMFNGRADFLDTLEDTTLRLFNSRFDQPYVEAAPPLDVAFNNRLYFEGEAMCSSYRNCDAFFQSCWATTSENPYNWPRHELVKAGCKEDWTLQIHNSGASNKVRFSVDAFAFLGWRIHDTVFVHCNVFVCPSNDYSSICKRGCVNPSSTISKRAGSRDVMSVVSSPGLYWQE</sequence>
<organism evidence="5 6">
    <name type="scientific">Acanthaster planci</name>
    <name type="common">Crown-of-thorns starfish</name>
    <dbReference type="NCBI Taxonomy" id="133434"/>
    <lineage>
        <taxon>Eukaryota</taxon>
        <taxon>Metazoa</taxon>
        <taxon>Echinodermata</taxon>
        <taxon>Eleutherozoa</taxon>
        <taxon>Asterozoa</taxon>
        <taxon>Asteroidea</taxon>
        <taxon>Valvatacea</taxon>
        <taxon>Valvatida</taxon>
        <taxon>Acanthasteridae</taxon>
        <taxon>Acanthaster</taxon>
    </lineage>
</organism>
<reference evidence="6" key="1">
    <citation type="submission" date="2025-08" db="UniProtKB">
        <authorList>
            <consortium name="RefSeq"/>
        </authorList>
    </citation>
    <scope>IDENTIFICATION</scope>
</reference>
<evidence type="ECO:0000256" key="2">
    <source>
        <dbReference type="ARBA" id="ARBA00023157"/>
    </source>
</evidence>
<dbReference type="Gene3D" id="2.60.40.3210">
    <property type="entry name" value="Zona pellucida, ZP-N domain"/>
    <property type="match status" value="1"/>
</dbReference>
<dbReference type="KEGG" id="aplc:110973022"/>
<gene>
    <name evidence="6" type="primary">LOC110973022</name>
</gene>
<dbReference type="SMART" id="SM00241">
    <property type="entry name" value="ZP"/>
    <property type="match status" value="1"/>
</dbReference>
<dbReference type="GeneID" id="110973022"/>
<dbReference type="PANTHER" id="PTHR14002">
    <property type="entry name" value="ENDOGLIN/TGF-BETA RECEPTOR TYPE III"/>
    <property type="match status" value="1"/>
</dbReference>
<dbReference type="PROSITE" id="PS51034">
    <property type="entry name" value="ZP_2"/>
    <property type="match status" value="1"/>
</dbReference>
<dbReference type="InterPro" id="IPR042235">
    <property type="entry name" value="ZP-C_dom"/>
</dbReference>
<dbReference type="InterPro" id="IPR055355">
    <property type="entry name" value="ZP-C"/>
</dbReference>
<feature type="signal peptide" evidence="3">
    <location>
        <begin position="1"/>
        <end position="18"/>
    </location>
</feature>
<proteinExistence type="predicted"/>
<keyword evidence="5" id="KW-1185">Reference proteome</keyword>
<evidence type="ECO:0000313" key="6">
    <source>
        <dbReference type="RefSeq" id="XP_022079081.1"/>
    </source>
</evidence>
<dbReference type="Gene3D" id="2.60.40.4100">
    <property type="entry name" value="Zona pellucida, ZP-C domain"/>
    <property type="match status" value="1"/>
</dbReference>
<dbReference type="InterPro" id="IPR001507">
    <property type="entry name" value="ZP_dom"/>
</dbReference>
<keyword evidence="2" id="KW-1015">Disulfide bond</keyword>
<protein>
    <submittedName>
        <fullName evidence="6">Uncharacterized protein LOC110973022</fullName>
    </submittedName>
</protein>
<keyword evidence="1 3" id="KW-0732">Signal</keyword>
<accession>A0A8B7XFQ0</accession>
<dbReference type="OMA" id="VKCRWTS"/>
<dbReference type="InterPro" id="IPR055356">
    <property type="entry name" value="ZP-N"/>
</dbReference>
<evidence type="ECO:0000259" key="4">
    <source>
        <dbReference type="PROSITE" id="PS51034"/>
    </source>
</evidence>
<dbReference type="Proteomes" id="UP000694845">
    <property type="component" value="Unplaced"/>
</dbReference>
<name>A0A8B7XFQ0_ACAPL</name>
<dbReference type="RefSeq" id="XP_022079081.1">
    <property type="nucleotide sequence ID" value="XM_022223389.1"/>
</dbReference>
<dbReference type="OrthoDB" id="10063988at2759"/>
<dbReference type="Pfam" id="PF23344">
    <property type="entry name" value="ZP-N"/>
    <property type="match status" value="1"/>
</dbReference>